<reference evidence="2" key="1">
    <citation type="journal article" date="2010" name="Science">
        <title>Plasticity of animal genome architecture unmasked by rapid evolution of a pelagic tunicate.</title>
        <authorList>
            <person name="Denoeud F."/>
            <person name="Henriet S."/>
            <person name="Mungpakdee S."/>
            <person name="Aury J.M."/>
            <person name="Da Silva C."/>
            <person name="Brinkmann H."/>
            <person name="Mikhaleva J."/>
            <person name="Olsen L.C."/>
            <person name="Jubin C."/>
            <person name="Canestro C."/>
            <person name="Bouquet J.M."/>
            <person name="Danks G."/>
            <person name="Poulain J."/>
            <person name="Campsteijn C."/>
            <person name="Adamski M."/>
            <person name="Cross I."/>
            <person name="Yadetie F."/>
            <person name="Muffato M."/>
            <person name="Louis A."/>
            <person name="Butcher S."/>
            <person name="Tsagkogeorga G."/>
            <person name="Konrad A."/>
            <person name="Singh S."/>
            <person name="Jensen M.F."/>
            <person name="Cong E.H."/>
            <person name="Eikeseth-Otteraa H."/>
            <person name="Noel B."/>
            <person name="Anthouard V."/>
            <person name="Porcel B.M."/>
            <person name="Kachouri-Lafond R."/>
            <person name="Nishino A."/>
            <person name="Ugolini M."/>
            <person name="Chourrout P."/>
            <person name="Nishida H."/>
            <person name="Aasland R."/>
            <person name="Huzurbazar S."/>
            <person name="Westhof E."/>
            <person name="Delsuc F."/>
            <person name="Lehrach H."/>
            <person name="Reinhardt R."/>
            <person name="Weissenbach J."/>
            <person name="Roy S.W."/>
            <person name="Artiguenave F."/>
            <person name="Postlethwait J.H."/>
            <person name="Manak J.R."/>
            <person name="Thompson E.M."/>
            <person name="Jaillon O."/>
            <person name="Du Pasquier L."/>
            <person name="Boudinot P."/>
            <person name="Liberles D.A."/>
            <person name="Volff J.N."/>
            <person name="Philippe H."/>
            <person name="Lenhard B."/>
            <person name="Roest Crollius H."/>
            <person name="Wincker P."/>
            <person name="Chourrout D."/>
        </authorList>
    </citation>
    <scope>NUCLEOTIDE SEQUENCE [LARGE SCALE GENOMIC DNA]</scope>
</reference>
<dbReference type="GO" id="GO:0003723">
    <property type="term" value="F:RNA binding"/>
    <property type="evidence" value="ECO:0007669"/>
    <property type="project" value="InterPro"/>
</dbReference>
<feature type="compositionally biased region" description="Basic residues" evidence="1">
    <location>
        <begin position="493"/>
        <end position="510"/>
    </location>
</feature>
<dbReference type="PANTHER" id="PTHR13309">
    <property type="entry name" value="NUCLEAR FRAGILE X MENTAL RETARDATION PROTEIN INTERACTING PROTEIN 1"/>
    <property type="match status" value="1"/>
</dbReference>
<feature type="compositionally biased region" description="Basic and acidic residues" evidence="1">
    <location>
        <begin position="1"/>
        <end position="13"/>
    </location>
</feature>
<gene>
    <name evidence="2" type="ORF">GSOID_T00007567001</name>
</gene>
<organism evidence="2">
    <name type="scientific">Oikopleura dioica</name>
    <name type="common">Tunicate</name>
    <dbReference type="NCBI Taxonomy" id="34765"/>
    <lineage>
        <taxon>Eukaryota</taxon>
        <taxon>Metazoa</taxon>
        <taxon>Chordata</taxon>
        <taxon>Tunicata</taxon>
        <taxon>Appendicularia</taxon>
        <taxon>Copelata</taxon>
        <taxon>Oikopleuridae</taxon>
        <taxon>Oikopleura</taxon>
    </lineage>
</organism>
<feature type="compositionally biased region" description="Polar residues" evidence="1">
    <location>
        <begin position="358"/>
        <end position="367"/>
    </location>
</feature>
<keyword evidence="3" id="KW-1185">Reference proteome</keyword>
<dbReference type="InParanoid" id="E4XY09"/>
<feature type="compositionally biased region" description="Basic residues" evidence="1">
    <location>
        <begin position="324"/>
        <end position="335"/>
    </location>
</feature>
<evidence type="ECO:0000256" key="1">
    <source>
        <dbReference type="SAM" id="MobiDB-lite"/>
    </source>
</evidence>
<evidence type="ECO:0000313" key="3">
    <source>
        <dbReference type="Proteomes" id="UP000001307"/>
    </source>
</evidence>
<feature type="region of interest" description="Disordered" evidence="1">
    <location>
        <begin position="245"/>
        <end position="268"/>
    </location>
</feature>
<dbReference type="GO" id="GO:0000492">
    <property type="term" value="P:box C/D snoRNP assembly"/>
    <property type="evidence" value="ECO:0007669"/>
    <property type="project" value="TreeGrafter"/>
</dbReference>
<dbReference type="FunCoup" id="E4XY09">
    <property type="interactions" value="42"/>
</dbReference>
<dbReference type="InterPro" id="IPR039136">
    <property type="entry name" value="NUFIP1-like"/>
</dbReference>
<feature type="compositionally biased region" description="Basic and acidic residues" evidence="1">
    <location>
        <begin position="476"/>
        <end position="487"/>
    </location>
</feature>
<dbReference type="Proteomes" id="UP000001307">
    <property type="component" value="Unassembled WGS sequence"/>
</dbReference>
<feature type="compositionally biased region" description="Basic residues" evidence="1">
    <location>
        <begin position="449"/>
        <end position="465"/>
    </location>
</feature>
<feature type="region of interest" description="Disordered" evidence="1">
    <location>
        <begin position="168"/>
        <end position="228"/>
    </location>
</feature>
<dbReference type="EMBL" id="FN653303">
    <property type="protein sequence ID" value="CBY14537.1"/>
    <property type="molecule type" value="Genomic_DNA"/>
</dbReference>
<accession>E4XY09</accession>
<feature type="compositionally biased region" description="Basic and acidic residues" evidence="1">
    <location>
        <begin position="28"/>
        <end position="38"/>
    </location>
</feature>
<feature type="compositionally biased region" description="Basic and acidic residues" evidence="1">
    <location>
        <begin position="374"/>
        <end position="404"/>
    </location>
</feature>
<dbReference type="AlphaFoldDB" id="E4XY09"/>
<feature type="region of interest" description="Disordered" evidence="1">
    <location>
        <begin position="1"/>
        <end position="38"/>
    </location>
</feature>
<dbReference type="PANTHER" id="PTHR13309:SF0">
    <property type="entry name" value="FMR1-INTERACTING PROTEIN NUFIP1"/>
    <property type="match status" value="1"/>
</dbReference>
<feature type="compositionally biased region" description="Basic residues" evidence="1">
    <location>
        <begin position="184"/>
        <end position="194"/>
    </location>
</feature>
<feature type="region of interest" description="Disordered" evidence="1">
    <location>
        <begin position="310"/>
        <end position="512"/>
    </location>
</feature>
<feature type="compositionally biased region" description="Basic and acidic residues" evidence="1">
    <location>
        <begin position="419"/>
        <end position="443"/>
    </location>
</feature>
<feature type="compositionally biased region" description="Basic residues" evidence="1">
    <location>
        <begin position="343"/>
        <end position="355"/>
    </location>
</feature>
<proteinExistence type="predicted"/>
<feature type="compositionally biased region" description="Basic and acidic residues" evidence="1">
    <location>
        <begin position="245"/>
        <end position="256"/>
    </location>
</feature>
<sequence>MSDKKLQIEKSEPSAEDEGIYARTKRSGKNEEKKPRTLKEERLYKPHQREFVNYARVIIEAIRREDQQHDLNDWTAALLNCNQLLSTFVRQSIAGKRWDYERQPEEVFNTFTQAARMEIDFPPLWPTFYMEEGAEEADLTEPTARCRIADLKERSSFLIRKKLIEQNSSSGKRHDATSNEWTGQRKKQKERRKTNEHCSTASSTEEELAAEDMLGGPTTSAATISKRRQERVKAAYKSKKEALIDSIKDDRQKEGTESSGSGERMEDPGFMTMEEAFKIAYKASVDSGVSSGESQDERFRRERNWPAKLPRRAAIRTEEGQQALRKRQRVKRHRIGNVLQQLRRQRQRQQHRRKRLQDSLSGKISRNTMKRTILKLEKESHSREFSDFKSKPDSDENAKKSNEKRLKKRKDSTSAKFENQPRSDENARKQNEQRREKQKESKQSVKFNKQLKKRNRKQKRKRQKKPEKSSYSSARKPNEQQNEKQKGSEQSVKSKKLRKKRDRKQKRKRKQDGIERRFGELLDAELFQPSRLSIYLAYAYRISKKMAPKMRAIFVHLMDYGDLDFPAIHPQAAPRGY</sequence>
<name>E4XY09_OIKDI</name>
<protein>
    <submittedName>
        <fullName evidence="2">Uncharacterized protein</fullName>
    </submittedName>
</protein>
<evidence type="ECO:0000313" key="2">
    <source>
        <dbReference type="EMBL" id="CBY14537.1"/>
    </source>
</evidence>
<dbReference type="GO" id="GO:0005634">
    <property type="term" value="C:nucleus"/>
    <property type="evidence" value="ECO:0007669"/>
    <property type="project" value="TreeGrafter"/>
</dbReference>